<dbReference type="InterPro" id="IPR002293">
    <property type="entry name" value="AA/rel_permease1"/>
</dbReference>
<dbReference type="Pfam" id="PF13520">
    <property type="entry name" value="AA_permease_2"/>
    <property type="match status" value="1"/>
</dbReference>
<dbReference type="GO" id="GO:0005886">
    <property type="term" value="C:plasma membrane"/>
    <property type="evidence" value="ECO:0007669"/>
    <property type="project" value="UniProtKB-SubCell"/>
</dbReference>
<keyword evidence="2" id="KW-0813">Transport</keyword>
<comment type="similarity">
    <text evidence="8">Belongs to the amino acid-polyamine-organocation (APC) superfamily. Polyamine:cation symporter (PHS) (TC 2.A.3.12) family.</text>
</comment>
<comment type="caution">
    <text evidence="10">The sequence shown here is derived from an EMBL/GenBank/DDBJ whole genome shotgun (WGS) entry which is preliminary data.</text>
</comment>
<evidence type="ECO:0000256" key="3">
    <source>
        <dbReference type="ARBA" id="ARBA00022475"/>
    </source>
</evidence>
<proteinExistence type="inferred from homology"/>
<feature type="transmembrane region" description="Helical" evidence="9">
    <location>
        <begin position="66"/>
        <end position="87"/>
    </location>
</feature>
<evidence type="ECO:0000256" key="8">
    <source>
        <dbReference type="ARBA" id="ARBA00024041"/>
    </source>
</evidence>
<dbReference type="PIRSF" id="PIRSF006060">
    <property type="entry name" value="AA_transporter"/>
    <property type="match status" value="1"/>
</dbReference>
<dbReference type="InterPro" id="IPR044566">
    <property type="entry name" value="RMV1-like"/>
</dbReference>
<feature type="transmembrane region" description="Helical" evidence="9">
    <location>
        <begin position="388"/>
        <end position="406"/>
    </location>
</feature>
<keyword evidence="6 9" id="KW-1133">Transmembrane helix</keyword>
<feature type="transmembrane region" description="Helical" evidence="9">
    <location>
        <begin position="445"/>
        <end position="464"/>
    </location>
</feature>
<keyword evidence="4 9" id="KW-0812">Transmembrane</keyword>
<feature type="transmembrane region" description="Helical" evidence="9">
    <location>
        <begin position="185"/>
        <end position="205"/>
    </location>
</feature>
<organism evidence="10 11">
    <name type="scientific">Cannabis sativa</name>
    <name type="common">Hemp</name>
    <name type="synonym">Marijuana</name>
    <dbReference type="NCBI Taxonomy" id="3483"/>
    <lineage>
        <taxon>Eukaryota</taxon>
        <taxon>Viridiplantae</taxon>
        <taxon>Streptophyta</taxon>
        <taxon>Embryophyta</taxon>
        <taxon>Tracheophyta</taxon>
        <taxon>Spermatophyta</taxon>
        <taxon>Magnoliopsida</taxon>
        <taxon>eudicotyledons</taxon>
        <taxon>Gunneridae</taxon>
        <taxon>Pentapetalae</taxon>
        <taxon>rosids</taxon>
        <taxon>fabids</taxon>
        <taxon>Rosales</taxon>
        <taxon>Cannabaceae</taxon>
        <taxon>Cannabis</taxon>
    </lineage>
</organism>
<dbReference type="Proteomes" id="UP000583929">
    <property type="component" value="Unassembled WGS sequence"/>
</dbReference>
<keyword evidence="11" id="KW-1185">Reference proteome</keyword>
<reference evidence="10 11" key="1">
    <citation type="journal article" date="2020" name="bioRxiv">
        <title>Sequence and annotation of 42 cannabis genomes reveals extensive copy number variation in cannabinoid synthesis and pathogen resistance genes.</title>
        <authorList>
            <person name="Mckernan K.J."/>
            <person name="Helbert Y."/>
            <person name="Kane L.T."/>
            <person name="Ebling H."/>
            <person name="Zhang L."/>
            <person name="Liu B."/>
            <person name="Eaton Z."/>
            <person name="Mclaughlin S."/>
            <person name="Kingan S."/>
            <person name="Baybayan P."/>
            <person name="Concepcion G."/>
            <person name="Jordan M."/>
            <person name="Riva A."/>
            <person name="Barbazuk W."/>
            <person name="Harkins T."/>
        </authorList>
    </citation>
    <scope>NUCLEOTIDE SEQUENCE [LARGE SCALE GENOMIC DNA]</scope>
    <source>
        <strain evidence="11">cv. Jamaican Lion 4</strain>
        <tissue evidence="10">Leaf</tissue>
    </source>
</reference>
<evidence type="ECO:0000256" key="7">
    <source>
        <dbReference type="ARBA" id="ARBA00023136"/>
    </source>
</evidence>
<evidence type="ECO:0000256" key="6">
    <source>
        <dbReference type="ARBA" id="ARBA00022989"/>
    </source>
</evidence>
<keyword evidence="5" id="KW-0769">Symport</keyword>
<dbReference type="PANTHER" id="PTHR45826:SF18">
    <property type="entry name" value="NEUTRAL AMINO ACID TRANSPORTER"/>
    <property type="match status" value="1"/>
</dbReference>
<evidence type="ECO:0000256" key="5">
    <source>
        <dbReference type="ARBA" id="ARBA00022847"/>
    </source>
</evidence>
<feature type="transmembrane region" description="Helical" evidence="9">
    <location>
        <begin position="158"/>
        <end position="179"/>
    </location>
</feature>
<evidence type="ECO:0000256" key="1">
    <source>
        <dbReference type="ARBA" id="ARBA00004651"/>
    </source>
</evidence>
<dbReference type="AlphaFoldDB" id="A0A7J6DVL4"/>
<feature type="transmembrane region" description="Helical" evidence="9">
    <location>
        <begin position="42"/>
        <end position="60"/>
    </location>
</feature>
<dbReference type="FunFam" id="1.20.1740.10:FF:000041">
    <property type="entry name" value="Amino acid permease, putative"/>
    <property type="match status" value="1"/>
</dbReference>
<feature type="transmembrane region" description="Helical" evidence="9">
    <location>
        <begin position="357"/>
        <end position="376"/>
    </location>
</feature>
<evidence type="ECO:0000313" key="11">
    <source>
        <dbReference type="Proteomes" id="UP000583929"/>
    </source>
</evidence>
<accession>A0A7J6DVL4</accession>
<dbReference type="GO" id="GO:0015293">
    <property type="term" value="F:symporter activity"/>
    <property type="evidence" value="ECO:0007669"/>
    <property type="project" value="UniProtKB-KW"/>
</dbReference>
<dbReference type="Gene3D" id="1.20.1740.10">
    <property type="entry name" value="Amino acid/polyamine transporter I"/>
    <property type="match status" value="1"/>
</dbReference>
<feature type="transmembrane region" description="Helical" evidence="9">
    <location>
        <begin position="99"/>
        <end position="121"/>
    </location>
</feature>
<comment type="subcellular location">
    <subcellularLocation>
        <location evidence="1">Cell membrane</location>
        <topology evidence="1">Multi-pass membrane protein</topology>
    </subcellularLocation>
</comment>
<evidence type="ECO:0000256" key="9">
    <source>
        <dbReference type="SAM" id="Phobius"/>
    </source>
</evidence>
<keyword evidence="3" id="KW-1003">Cell membrane</keyword>
<dbReference type="EMBL" id="JAATIQ010000609">
    <property type="protein sequence ID" value="KAF4350143.1"/>
    <property type="molecule type" value="Genomic_DNA"/>
</dbReference>
<feature type="transmembrane region" description="Helical" evidence="9">
    <location>
        <begin position="127"/>
        <end position="146"/>
    </location>
</feature>
<evidence type="ECO:0000313" key="10">
    <source>
        <dbReference type="EMBL" id="KAF4350143.1"/>
    </source>
</evidence>
<dbReference type="PANTHER" id="PTHR45826">
    <property type="entry name" value="POLYAMINE TRANSPORTER PUT1"/>
    <property type="match status" value="1"/>
</dbReference>
<evidence type="ECO:0000256" key="4">
    <source>
        <dbReference type="ARBA" id="ARBA00022692"/>
    </source>
</evidence>
<feature type="transmembrane region" description="Helical" evidence="9">
    <location>
        <begin position="418"/>
        <end position="439"/>
    </location>
</feature>
<name>A0A7J6DVL4_CANSA</name>
<protein>
    <submittedName>
        <fullName evidence="10">Uncharacterized protein</fullName>
    </submittedName>
</protein>
<gene>
    <name evidence="10" type="ORF">G4B88_019272</name>
</gene>
<dbReference type="GO" id="GO:0015203">
    <property type="term" value="F:polyamine transmembrane transporter activity"/>
    <property type="evidence" value="ECO:0007669"/>
    <property type="project" value="UniProtKB-ARBA"/>
</dbReference>
<evidence type="ECO:0000256" key="2">
    <source>
        <dbReference type="ARBA" id="ARBA00022448"/>
    </source>
</evidence>
<keyword evidence="7 9" id="KW-0472">Membrane</keyword>
<sequence>MQDPLFSSPISQDFLEKQTQKYHEEPTHDHQNVKKKKISKRLPLLPLIFLIYFQVSGGPYGQESVVGAAGPLCAIAGFILFPALWSIPEALITAELATAFPNNGGFVVWSHTAFGPFWGYLMGSWKFLSGVVNLALFPGLCVDYVDSIAPSLNLTKTLTRYSVVFFSTTILSLINFTGLHVVGHISIPLAGLSLLPFLVLSFVAIPQIDPGRWIVIWNESNTLGRNKEWKNYFHALFWNLNCWDSVSTLVGEIKTPEETLPKALLSSMGLTSLAYLVPLLATTGAMKPDPDDWKDGYYAAIGEELAGPWLKRLIKSGAVLSGLGLYQAQLSSCSYQLHGMAELGLLPKFFGARSGTFDTPWVGIMVSTIISLMVAAFRFENMRVCVNFFYSLGTLMEFGAFIYLRVKFPKAVRPFKIPIELNGLIGMCSIPCIFLLFVLCAATPAVYFLSVVLTSFGVLWYFVLKMLKTNMWLEFNNVKAPKLIMEEDYPRYIYIIYDH</sequence>